<comment type="subunit">
    <text evidence="7">Heterodimer of an alpha and a beta subunit.</text>
</comment>
<evidence type="ECO:0000256" key="2">
    <source>
        <dbReference type="ARBA" id="ARBA00006039"/>
    </source>
</evidence>
<accession>A0A2P4YWQ9</accession>
<dbReference type="Gene3D" id="3.90.1150.210">
    <property type="entry name" value="F-actin capping protein, beta subunit"/>
    <property type="match status" value="1"/>
</dbReference>
<dbReference type="GO" id="GO:0051015">
    <property type="term" value="F:actin filament binding"/>
    <property type="evidence" value="ECO:0007669"/>
    <property type="project" value="TreeGrafter"/>
</dbReference>
<dbReference type="Proteomes" id="UP000236928">
    <property type="component" value="Unassembled WGS sequence"/>
</dbReference>
<evidence type="ECO:0000256" key="7">
    <source>
        <dbReference type="RuleBase" id="RU365078"/>
    </source>
</evidence>
<proteinExistence type="inferred from homology"/>
<keyword evidence="6 7" id="KW-0206">Cytoskeleton</keyword>
<evidence type="ECO:0000256" key="4">
    <source>
        <dbReference type="ARBA" id="ARBA00022490"/>
    </source>
</evidence>
<keyword evidence="9" id="KW-1185">Reference proteome</keyword>
<comment type="similarity">
    <text evidence="2 7">Belongs to the F-actin-capping protein beta subunit family.</text>
</comment>
<comment type="caution">
    <text evidence="8">The sequence shown here is derived from an EMBL/GenBank/DDBJ whole genome shotgun (WGS) entry which is preliminary data.</text>
</comment>
<dbReference type="SUPFAM" id="SSF90096">
    <property type="entry name" value="Subunits of heterodimeric actin filament capping protein Capz"/>
    <property type="match status" value="1"/>
</dbReference>
<dbReference type="Pfam" id="PF01115">
    <property type="entry name" value="F_actin_cap_B"/>
    <property type="match status" value="1"/>
</dbReference>
<dbReference type="AlphaFoldDB" id="A0A2P4YWQ9"/>
<dbReference type="GO" id="GO:0000902">
    <property type="term" value="P:cell morphogenesis"/>
    <property type="evidence" value="ECO:0007669"/>
    <property type="project" value="TreeGrafter"/>
</dbReference>
<dbReference type="GO" id="GO:0008290">
    <property type="term" value="C:F-actin capping protein complex"/>
    <property type="evidence" value="ECO:0007669"/>
    <property type="project" value="UniProtKB-UniRule"/>
</dbReference>
<dbReference type="InterPro" id="IPR037282">
    <property type="entry name" value="CapZ_alpha/beta"/>
</dbReference>
<dbReference type="Gene3D" id="1.20.58.570">
    <property type="match status" value="1"/>
</dbReference>
<evidence type="ECO:0000313" key="8">
    <source>
        <dbReference type="EMBL" id="POM82242.1"/>
    </source>
</evidence>
<dbReference type="InterPro" id="IPR042276">
    <property type="entry name" value="CapZ_alpha/beta_2"/>
</dbReference>
<evidence type="ECO:0000256" key="6">
    <source>
        <dbReference type="ARBA" id="ARBA00023212"/>
    </source>
</evidence>
<keyword evidence="4 7" id="KW-0963">Cytoplasm</keyword>
<dbReference type="InterPro" id="IPR001698">
    <property type="entry name" value="CAPZB"/>
</dbReference>
<dbReference type="PANTHER" id="PTHR10619">
    <property type="entry name" value="F-ACTIN-CAPPING PROTEIN SUBUNIT BETA"/>
    <property type="match status" value="1"/>
</dbReference>
<comment type="function">
    <text evidence="7">F-actin-capping proteins bind in a Ca(2+)-independent manner to the fast growing ends of actin filaments (barbed end) thereby blocking the exchange of subunits at these ends. Unlike other capping proteins (such as gelsolin and severin), these proteins do not sever actin filaments.</text>
</comment>
<organism evidence="8 9">
    <name type="scientific">Cryptosporidium meleagridis</name>
    <dbReference type="NCBI Taxonomy" id="93969"/>
    <lineage>
        <taxon>Eukaryota</taxon>
        <taxon>Sar</taxon>
        <taxon>Alveolata</taxon>
        <taxon>Apicomplexa</taxon>
        <taxon>Conoidasida</taxon>
        <taxon>Coccidia</taxon>
        <taxon>Eucoccidiorida</taxon>
        <taxon>Eimeriorina</taxon>
        <taxon>Cryptosporidiidae</taxon>
        <taxon>Cryptosporidium</taxon>
    </lineage>
</organism>
<evidence type="ECO:0000256" key="5">
    <source>
        <dbReference type="ARBA" id="ARBA00023203"/>
    </source>
</evidence>
<dbReference type="OrthoDB" id="9979678at2759"/>
<sequence>MNPNGRYHDEQIITALKIWSKCLPSKTDNIVKYLCDIYPESSKELFQRIETPLKVILDLETKMYYLGCNSNRIENYFRSPYTYKFYIDPKSKEEYDSEKAESFKEIANNDLNHLKMLETEFQKVYEIYCQNYTYINGGLEEDICDHGVLLSNVYCYDLEGDSFGTCFVMKHIINPFNFLSDDNINEKSSTNDLTEMVYFLDIIHNVETLLSHSSGIATYRVGSTYYYGFKDKQKKHSFSGDDENNNHSNETILFDGCKTNWVEKKFELSNTKFLKSFLRSNTQSNFNNQVSNKNSMQNIAIDRNSITIINNQTIYYHISNIGKLIESIDNNVMKQIQHVMIDNLSNISNNLHE</sequence>
<gene>
    <name evidence="8" type="ORF">CmeUKMEL1_01415</name>
</gene>
<comment type="subcellular location">
    <subcellularLocation>
        <location evidence="1 7">Cytoplasm</location>
        <location evidence="1 7">Cytoskeleton</location>
    </subcellularLocation>
</comment>
<reference evidence="8 9" key="1">
    <citation type="submission" date="2014-04" db="EMBL/GenBank/DDBJ databases">
        <title>Comparative Genomics of Cryptosporidium Species.</title>
        <authorList>
            <person name="Silva J.C."/>
            <person name="Su Q."/>
            <person name="Chalmers R."/>
            <person name="Chibucos M.C."/>
            <person name="Elwin K."/>
            <person name="Godinez A."/>
            <person name="Guo F."/>
            <person name="Huynh K."/>
            <person name="Orvis J."/>
            <person name="Ott S."/>
            <person name="Sadzewicz L."/>
            <person name="Sengamalay N."/>
            <person name="Shetty A."/>
            <person name="Sun M."/>
            <person name="Tallon L."/>
            <person name="Xiao L."/>
            <person name="Zhang H."/>
            <person name="Fraser C.M."/>
            <person name="Zhu G."/>
            <person name="Kissinger J."/>
            <person name="Widmer G."/>
        </authorList>
    </citation>
    <scope>NUCLEOTIDE SEQUENCE [LARGE SCALE GENOMIC DNA]</scope>
    <source>
        <strain evidence="8 9">UKMEL1</strain>
    </source>
</reference>
<protein>
    <recommendedName>
        <fullName evidence="7">F-actin-capping protein subunit beta</fullName>
    </recommendedName>
</protein>
<dbReference type="VEuPathDB" id="CryptoDB:CmeUKMEL1_01415"/>
<evidence type="ECO:0000313" key="9">
    <source>
        <dbReference type="Proteomes" id="UP000236928"/>
    </source>
</evidence>
<dbReference type="GO" id="GO:0051016">
    <property type="term" value="P:barbed-end actin filament capping"/>
    <property type="evidence" value="ECO:0007669"/>
    <property type="project" value="UniProtKB-UniRule"/>
</dbReference>
<evidence type="ECO:0000256" key="3">
    <source>
        <dbReference type="ARBA" id="ARBA00022467"/>
    </source>
</evidence>
<dbReference type="EMBL" id="JIBK01000002">
    <property type="protein sequence ID" value="POM82242.1"/>
    <property type="molecule type" value="Genomic_DNA"/>
</dbReference>
<keyword evidence="3 7" id="KW-0117">Actin capping</keyword>
<name>A0A2P4YWQ9_9CRYT</name>
<dbReference type="InterPro" id="IPR043175">
    <property type="entry name" value="CAPZB_N"/>
</dbReference>
<evidence type="ECO:0000256" key="1">
    <source>
        <dbReference type="ARBA" id="ARBA00004245"/>
    </source>
</evidence>
<keyword evidence="5 7" id="KW-0009">Actin-binding</keyword>
<dbReference type="PANTHER" id="PTHR10619:SF0">
    <property type="entry name" value="F-ACTIN-CAPPING PROTEIN SUBUNIT BETA ISOFORMS 1 AND 2"/>
    <property type="match status" value="1"/>
</dbReference>